<feature type="region of interest" description="Disordered" evidence="1">
    <location>
        <begin position="1"/>
        <end position="99"/>
    </location>
</feature>
<dbReference type="EMBL" id="JAFIRN010000014">
    <property type="protein sequence ID" value="KAG5835286.1"/>
    <property type="molecule type" value="Genomic_DNA"/>
</dbReference>
<evidence type="ECO:0000256" key="1">
    <source>
        <dbReference type="SAM" id="MobiDB-lite"/>
    </source>
</evidence>
<proteinExistence type="predicted"/>
<keyword evidence="3" id="KW-1185">Reference proteome</keyword>
<name>A0A9D3RM11_ANGAN</name>
<accession>A0A9D3RM11</accession>
<protein>
    <submittedName>
        <fullName evidence="2">Uncharacterized protein</fullName>
    </submittedName>
</protein>
<sequence>MKRKGDITSFVHPKRRDQGDTAEVVTDDGAGEVENTKQDGGEEVEQGQEVDMLKEEEIHIQFREEETIESDSGGEERQPEFPQVMSSCSGPHDQKNTLI</sequence>
<dbReference type="AlphaFoldDB" id="A0A9D3RM11"/>
<feature type="compositionally biased region" description="Basic and acidic residues" evidence="1">
    <location>
        <begin position="51"/>
        <end position="65"/>
    </location>
</feature>
<organism evidence="2 3">
    <name type="scientific">Anguilla anguilla</name>
    <name type="common">European freshwater eel</name>
    <name type="synonym">Muraena anguilla</name>
    <dbReference type="NCBI Taxonomy" id="7936"/>
    <lineage>
        <taxon>Eukaryota</taxon>
        <taxon>Metazoa</taxon>
        <taxon>Chordata</taxon>
        <taxon>Craniata</taxon>
        <taxon>Vertebrata</taxon>
        <taxon>Euteleostomi</taxon>
        <taxon>Actinopterygii</taxon>
        <taxon>Neopterygii</taxon>
        <taxon>Teleostei</taxon>
        <taxon>Anguilliformes</taxon>
        <taxon>Anguillidae</taxon>
        <taxon>Anguilla</taxon>
    </lineage>
</organism>
<comment type="caution">
    <text evidence="2">The sequence shown here is derived from an EMBL/GenBank/DDBJ whole genome shotgun (WGS) entry which is preliminary data.</text>
</comment>
<evidence type="ECO:0000313" key="3">
    <source>
        <dbReference type="Proteomes" id="UP001044222"/>
    </source>
</evidence>
<dbReference type="Proteomes" id="UP001044222">
    <property type="component" value="Chromosome 14"/>
</dbReference>
<gene>
    <name evidence="2" type="ORF">ANANG_G00242250</name>
</gene>
<evidence type="ECO:0000313" key="2">
    <source>
        <dbReference type="EMBL" id="KAG5835286.1"/>
    </source>
</evidence>
<reference evidence="2" key="1">
    <citation type="submission" date="2021-01" db="EMBL/GenBank/DDBJ databases">
        <title>A chromosome-scale assembly of European eel, Anguilla anguilla.</title>
        <authorList>
            <person name="Henkel C."/>
            <person name="Jong-Raadsen S.A."/>
            <person name="Dufour S."/>
            <person name="Weltzien F.-A."/>
            <person name="Palstra A.P."/>
            <person name="Pelster B."/>
            <person name="Spaink H.P."/>
            <person name="Van Den Thillart G.E."/>
            <person name="Jansen H."/>
            <person name="Zahm M."/>
            <person name="Klopp C."/>
            <person name="Cedric C."/>
            <person name="Louis A."/>
            <person name="Berthelot C."/>
            <person name="Parey E."/>
            <person name="Roest Crollius H."/>
            <person name="Montfort J."/>
            <person name="Robinson-Rechavi M."/>
            <person name="Bucao C."/>
            <person name="Bouchez O."/>
            <person name="Gislard M."/>
            <person name="Lluch J."/>
            <person name="Milhes M."/>
            <person name="Lampietro C."/>
            <person name="Lopez Roques C."/>
            <person name="Donnadieu C."/>
            <person name="Braasch I."/>
            <person name="Desvignes T."/>
            <person name="Postlethwait J."/>
            <person name="Bobe J."/>
            <person name="Guiguen Y."/>
            <person name="Dirks R."/>
        </authorList>
    </citation>
    <scope>NUCLEOTIDE SEQUENCE</scope>
    <source>
        <strain evidence="2">Tag_6206</strain>
        <tissue evidence="2">Liver</tissue>
    </source>
</reference>